<dbReference type="SMART" id="SM00147">
    <property type="entry name" value="RasGEF"/>
    <property type="match status" value="1"/>
</dbReference>
<dbReference type="CDD" id="cd06224">
    <property type="entry name" value="REM"/>
    <property type="match status" value="1"/>
</dbReference>
<evidence type="ECO:0000259" key="30">
    <source>
        <dbReference type="PROSITE" id="PS51285"/>
    </source>
</evidence>
<keyword evidence="6" id="KW-0597">Phosphoprotein</keyword>
<evidence type="ECO:0000256" key="22">
    <source>
        <dbReference type="SAM" id="MobiDB-lite"/>
    </source>
</evidence>
<dbReference type="InterPro" id="IPR001895">
    <property type="entry name" value="RASGEF_cat_dom"/>
</dbReference>
<evidence type="ECO:0000259" key="26">
    <source>
        <dbReference type="PROSITE" id="PS50011"/>
    </source>
</evidence>
<dbReference type="GO" id="GO:0008270">
    <property type="term" value="F:zinc ion binding"/>
    <property type="evidence" value="ECO:0007669"/>
    <property type="project" value="UniProtKB-KW"/>
</dbReference>
<dbReference type="CDD" id="cd20822">
    <property type="entry name" value="C1_ScPKC1-like_rpt1"/>
    <property type="match status" value="1"/>
</dbReference>
<dbReference type="InterPro" id="IPR011072">
    <property type="entry name" value="HR1_rho-bd"/>
</dbReference>
<dbReference type="SUPFAM" id="SSF56112">
    <property type="entry name" value="Protein kinase-like (PK-like)"/>
    <property type="match status" value="1"/>
</dbReference>
<dbReference type="Gene3D" id="2.20.70.10">
    <property type="match status" value="1"/>
</dbReference>
<comment type="catalytic activity">
    <reaction evidence="16">
        <text>L-threonyl-[protein] + ATP = O-phospho-L-threonyl-[protein] + ADP + H(+)</text>
        <dbReference type="Rhea" id="RHEA:46608"/>
        <dbReference type="Rhea" id="RHEA-COMP:11060"/>
        <dbReference type="Rhea" id="RHEA-COMP:11605"/>
        <dbReference type="ChEBI" id="CHEBI:15378"/>
        <dbReference type="ChEBI" id="CHEBI:30013"/>
        <dbReference type="ChEBI" id="CHEBI:30616"/>
        <dbReference type="ChEBI" id="CHEBI:61977"/>
        <dbReference type="ChEBI" id="CHEBI:456216"/>
        <dbReference type="EC" id="2.7.11.13"/>
    </reaction>
</comment>
<evidence type="ECO:0000256" key="18">
    <source>
        <dbReference type="PROSITE-ProRule" id="PRU00168"/>
    </source>
</evidence>
<dbReference type="PRINTS" id="PR00452">
    <property type="entry name" value="SH3DOMAIN"/>
</dbReference>
<evidence type="ECO:0000259" key="28">
    <source>
        <dbReference type="PROSITE" id="PS50081"/>
    </source>
</evidence>
<evidence type="ECO:0000259" key="25">
    <source>
        <dbReference type="PROSITE" id="PS50009"/>
    </source>
</evidence>
<evidence type="ECO:0000256" key="17">
    <source>
        <dbReference type="ARBA" id="ARBA00047470"/>
    </source>
</evidence>
<evidence type="ECO:0000256" key="10">
    <source>
        <dbReference type="ARBA" id="ARBA00022741"/>
    </source>
</evidence>
<dbReference type="Pfam" id="PF02185">
    <property type="entry name" value="HR1"/>
    <property type="match status" value="2"/>
</dbReference>
<dbReference type="OrthoDB" id="63267at2759"/>
<dbReference type="GO" id="GO:0005085">
    <property type="term" value="F:guanyl-nucleotide exchange factor activity"/>
    <property type="evidence" value="ECO:0007669"/>
    <property type="project" value="UniProtKB-KW"/>
</dbReference>
<dbReference type="CDD" id="cd11883">
    <property type="entry name" value="SH3_Sdc25"/>
    <property type="match status" value="1"/>
</dbReference>
<dbReference type="PROSITE" id="PS50011">
    <property type="entry name" value="PROTEIN_KINASE_DOM"/>
    <property type="match status" value="1"/>
</dbReference>
<organism evidence="32 33">
    <name type="scientific">Hydnum rufescens UP504</name>
    <dbReference type="NCBI Taxonomy" id="1448309"/>
    <lineage>
        <taxon>Eukaryota</taxon>
        <taxon>Fungi</taxon>
        <taxon>Dikarya</taxon>
        <taxon>Basidiomycota</taxon>
        <taxon>Agaricomycotina</taxon>
        <taxon>Agaricomycetes</taxon>
        <taxon>Cantharellales</taxon>
        <taxon>Hydnaceae</taxon>
        <taxon>Hydnum</taxon>
    </lineage>
</organism>
<dbReference type="SMART" id="SM00133">
    <property type="entry name" value="S_TK_X"/>
    <property type="match status" value="1"/>
</dbReference>
<feature type="domain" description="AGC-kinase C-terminal" evidence="30">
    <location>
        <begin position="2365"/>
        <end position="2432"/>
    </location>
</feature>
<keyword evidence="33" id="KW-1185">Reference proteome</keyword>
<reference evidence="32" key="1">
    <citation type="journal article" date="2020" name="Nat. Commun.">
        <title>Large-scale genome sequencing of mycorrhizal fungi provides insights into the early evolution of symbiotic traits.</title>
        <authorList>
            <person name="Miyauchi S."/>
            <person name="Kiss E."/>
            <person name="Kuo A."/>
            <person name="Drula E."/>
            <person name="Kohler A."/>
            <person name="Sanchez-Garcia M."/>
            <person name="Morin E."/>
            <person name="Andreopoulos B."/>
            <person name="Barry K.W."/>
            <person name="Bonito G."/>
            <person name="Buee M."/>
            <person name="Carver A."/>
            <person name="Chen C."/>
            <person name="Cichocki N."/>
            <person name="Clum A."/>
            <person name="Culley D."/>
            <person name="Crous P.W."/>
            <person name="Fauchery L."/>
            <person name="Girlanda M."/>
            <person name="Hayes R.D."/>
            <person name="Keri Z."/>
            <person name="LaButti K."/>
            <person name="Lipzen A."/>
            <person name="Lombard V."/>
            <person name="Magnuson J."/>
            <person name="Maillard F."/>
            <person name="Murat C."/>
            <person name="Nolan M."/>
            <person name="Ohm R.A."/>
            <person name="Pangilinan J."/>
            <person name="Pereira M.F."/>
            <person name="Perotto S."/>
            <person name="Peter M."/>
            <person name="Pfister S."/>
            <person name="Riley R."/>
            <person name="Sitrit Y."/>
            <person name="Stielow J.B."/>
            <person name="Szollosi G."/>
            <person name="Zifcakova L."/>
            <person name="Stursova M."/>
            <person name="Spatafora J.W."/>
            <person name="Tedersoo L."/>
            <person name="Vaario L.M."/>
            <person name="Yamada A."/>
            <person name="Yan M."/>
            <person name="Wang P."/>
            <person name="Xu J."/>
            <person name="Bruns T."/>
            <person name="Baldrian P."/>
            <person name="Vilgalys R."/>
            <person name="Dunand C."/>
            <person name="Henrissat B."/>
            <person name="Grigoriev I.V."/>
            <person name="Hibbett D."/>
            <person name="Nagy L.G."/>
            <person name="Martin F.M."/>
        </authorList>
    </citation>
    <scope>NUCLEOTIDE SEQUENCE</scope>
    <source>
        <strain evidence="32">UP504</strain>
    </source>
</reference>
<name>A0A9P6B4L9_9AGAM</name>
<dbReference type="SMART" id="SM00239">
    <property type="entry name" value="C2"/>
    <property type="match status" value="1"/>
</dbReference>
<keyword evidence="4 19" id="KW-0728">SH3 domain</keyword>
<feature type="region of interest" description="Disordered" evidence="22">
    <location>
        <begin position="706"/>
        <end position="729"/>
    </location>
</feature>
<feature type="domain" description="N-terminal Ras-GEF" evidence="29">
    <location>
        <begin position="875"/>
        <end position="1007"/>
    </location>
</feature>
<dbReference type="GO" id="GO:0009272">
    <property type="term" value="P:fungal-type cell wall biogenesis"/>
    <property type="evidence" value="ECO:0007669"/>
    <property type="project" value="InterPro"/>
</dbReference>
<keyword evidence="14" id="KW-0106">Calcium</keyword>
<dbReference type="Gene3D" id="1.20.870.10">
    <property type="entry name" value="Son of sevenless (SoS) protein Chain: S domain 1"/>
    <property type="match status" value="1"/>
</dbReference>
<keyword evidence="13" id="KW-0862">Zinc</keyword>
<feature type="region of interest" description="Disordered" evidence="22">
    <location>
        <begin position="139"/>
        <end position="167"/>
    </location>
</feature>
<dbReference type="Proteomes" id="UP000886523">
    <property type="component" value="Unassembled WGS sequence"/>
</dbReference>
<evidence type="ECO:0000256" key="5">
    <source>
        <dbReference type="ARBA" id="ARBA00022527"/>
    </source>
</evidence>
<dbReference type="Pfam" id="PF00618">
    <property type="entry name" value="RasGEF_N"/>
    <property type="match status" value="1"/>
</dbReference>
<comment type="similarity">
    <text evidence="1">Belongs to the protein kinase superfamily. AGC Ser/Thr protein kinase family. PKC subfamily.</text>
</comment>
<dbReference type="InterPro" id="IPR035892">
    <property type="entry name" value="C2_domain_sf"/>
</dbReference>
<dbReference type="SMART" id="SM00229">
    <property type="entry name" value="RasGEFN"/>
    <property type="match status" value="1"/>
</dbReference>
<evidence type="ECO:0000256" key="7">
    <source>
        <dbReference type="ARBA" id="ARBA00022679"/>
    </source>
</evidence>
<proteinExistence type="inferred from homology"/>
<dbReference type="Pfam" id="PF00433">
    <property type="entry name" value="Pkinase_C"/>
    <property type="match status" value="1"/>
</dbReference>
<dbReference type="PROSITE" id="PS50002">
    <property type="entry name" value="SH3"/>
    <property type="match status" value="1"/>
</dbReference>
<dbReference type="Gene3D" id="2.30.30.40">
    <property type="entry name" value="SH3 Domains"/>
    <property type="match status" value="1"/>
</dbReference>
<dbReference type="PROSITE" id="PS50081">
    <property type="entry name" value="ZF_DAG_PE_2"/>
    <property type="match status" value="2"/>
</dbReference>
<dbReference type="Gene3D" id="1.10.840.10">
    <property type="entry name" value="Ras guanine-nucleotide exchange factors catalytic domain"/>
    <property type="match status" value="1"/>
</dbReference>
<feature type="region of interest" description="Disordered" evidence="22">
    <location>
        <begin position="1946"/>
        <end position="1975"/>
    </location>
</feature>
<evidence type="ECO:0000256" key="15">
    <source>
        <dbReference type="ARBA" id="ARBA00022840"/>
    </source>
</evidence>
<evidence type="ECO:0000256" key="16">
    <source>
        <dbReference type="ARBA" id="ARBA00047272"/>
    </source>
</evidence>
<dbReference type="InterPro" id="IPR036964">
    <property type="entry name" value="RASGEF_cat_dom_sf"/>
</dbReference>
<feature type="compositionally biased region" description="Polar residues" evidence="22">
    <location>
        <begin position="1459"/>
        <end position="1469"/>
    </location>
</feature>
<dbReference type="Gene3D" id="3.30.60.20">
    <property type="match status" value="2"/>
</dbReference>
<feature type="domain" description="SH3" evidence="23">
    <location>
        <begin position="17"/>
        <end position="76"/>
    </location>
</feature>
<dbReference type="PROSITE" id="PS50009">
    <property type="entry name" value="RASGEF_CAT"/>
    <property type="match status" value="1"/>
</dbReference>
<dbReference type="SMART" id="SM00220">
    <property type="entry name" value="S_TKc"/>
    <property type="match status" value="1"/>
</dbReference>
<dbReference type="Gene3D" id="2.60.40.150">
    <property type="entry name" value="C2 domain"/>
    <property type="match status" value="1"/>
</dbReference>
<keyword evidence="5" id="KW-0723">Serine/threonine-protein kinase</keyword>
<evidence type="ECO:0000259" key="31">
    <source>
        <dbReference type="PROSITE" id="PS51860"/>
    </source>
</evidence>
<evidence type="ECO:0000256" key="13">
    <source>
        <dbReference type="ARBA" id="ARBA00022833"/>
    </source>
</evidence>
<dbReference type="Pfam" id="PF00617">
    <property type="entry name" value="RasGEF"/>
    <property type="match status" value="1"/>
</dbReference>
<dbReference type="InterPro" id="IPR000719">
    <property type="entry name" value="Prot_kinase_dom"/>
</dbReference>
<feature type="region of interest" description="Disordered" evidence="22">
    <location>
        <begin position="1402"/>
        <end position="1473"/>
    </location>
</feature>
<dbReference type="Pfam" id="PF00069">
    <property type="entry name" value="Pkinase"/>
    <property type="match status" value="1"/>
</dbReference>
<dbReference type="PROSITE" id="PS51285">
    <property type="entry name" value="AGC_KINASE_CTER"/>
    <property type="match status" value="1"/>
</dbReference>
<evidence type="ECO:0000259" key="24">
    <source>
        <dbReference type="PROSITE" id="PS50004"/>
    </source>
</evidence>
<feature type="domain" description="Phorbol-ester/DAG-type" evidence="28">
    <location>
        <begin position="1879"/>
        <end position="1929"/>
    </location>
</feature>
<feature type="compositionally biased region" description="Polar residues" evidence="22">
    <location>
        <begin position="719"/>
        <end position="729"/>
    </location>
</feature>
<evidence type="ECO:0000256" key="8">
    <source>
        <dbReference type="ARBA" id="ARBA00022723"/>
    </source>
</evidence>
<dbReference type="GO" id="GO:0005524">
    <property type="term" value="F:ATP binding"/>
    <property type="evidence" value="ECO:0007669"/>
    <property type="project" value="UniProtKB-UniRule"/>
</dbReference>
<evidence type="ECO:0000256" key="21">
    <source>
        <dbReference type="PROSITE-ProRule" id="PRU10141"/>
    </source>
</evidence>
<keyword evidence="11" id="KW-0863">Zinc-finger</keyword>
<dbReference type="InterPro" id="IPR036274">
    <property type="entry name" value="HR1_rpt_sf"/>
</dbReference>
<dbReference type="InterPro" id="IPR046349">
    <property type="entry name" value="C1-like_sf"/>
</dbReference>
<keyword evidence="10 21" id="KW-0547">Nucleotide-binding</keyword>
<dbReference type="GO" id="GO:0004697">
    <property type="term" value="F:diacylglycerol-dependent serine/threonine kinase activity"/>
    <property type="evidence" value="ECO:0007669"/>
    <property type="project" value="UniProtKB-EC"/>
</dbReference>
<sequence length="2432" mass="271176">MESFRAVDTYGDFEDISNSIFVRALYDYDGTDPSALVFSKGAIIEVFTQLDTGWWDGVLNDERGWFPSNYVRTLTPEEVDVYLPGPDHSPDPWPAEDTPWLGVSRTSDSEPTDDQFGSRKSIADDFWMPQVTADGQISYRNSKTGEESRDIPSTTSTVVDSPGLDRNLHNGHLTTYDILTNPSKRQSALNPWSRRLADDGLSNYWYNTTTGEIRWTDPSLLRERTSGISGSAPYGIQEESASDPGSMPIGGVYAHAETAEHVLRRLSVYSDTSSLSETVSSSHHGSTEPVPRDDDVSTLDASASSQAMIAEANVRELQERLAPDPPENLAALSTAAREALQDVTEAGSSGAPSVDLTESKQAALVMDKVSLVVLAVRNLLYLSGTLASPLPSLMPQTVEAAESVRSPTSDLKPFQRKVTATLSKLVLSARAAKSNANWSPNQSAARVDYDAAELDRAVLTFVTEVQRTSAYSRSKRLCGALESTDGIGGVGLGNFGGGVGGHAKAFGFVFGDDASERQVLGRNLTVELDIFRSKVDESLKALERSVRSTEDISEFGSFGFFDQSDDCFSSCPAVTQSKQVGPLAVTELSSLLAFVEDIDIASYVDMTASCRGVESYVTSTREARYLLRQLETAKQAIFDEGMLLLMVCQGIHMSNPGSPNPPSKQSTQSVTLHLISSLQSHTQQIHTLIENLVAIAELQAESRRNGNGSVAKLRRRQVMPQSHSAQFSSHRVTMVNDRTPGKAPSPSRDDVLNMEGDFTFDDASSMLSVGAALSRPPAGHLGRPVQPASSLSDIVSPTETLVSPKVTVAPRPRSPESDDDVPPPPKNAKSPRTAKIRRLLGDDAPEAAQVDGVEEPETPWYLRPTYGDSDVILAPNGSVRGGRLSALVERLTLHDKRDTEFNDTFMMTFKSFTTVDELFNMLTARFEIEPPAGMNAEEHNDWTVRMQAPIRIRVINAFKSMLQEDDAIGPEDVEILDKMKQFAEKIETQYPPARLLFSIIDNKKFGVSGNARKMTPNIPQNAPPSIIPKASNRKMKLLDIDPLEIARQLTLKESELFCKIRAMECLARAKEEQGDNDSIRLIISMSNKIADWVNNAVLMKDDSRKRALIIKHFILTAERCRGLNNFSTMAALVAALNSPPIRRLKRTWDQVSTRLIAILDDVEKTFQSGKNLAEYRNMLANVSLPCVPFIGVYLTTLTFVQDGMKDNLVKEGNLINFSKRQRAAAIIAEIKRYQSQPYNLLVVEPVRAFLEESLMLEKTSDYFWELSLQREPKERDDEKMARLLQESGFDQMLSDPMVELWPRAQTFVYSRGYWLKWYAVVGVDTLRLILICRRLQSQQELDQKIQDVYKRIQTERKLIQASETLRRATPNQDVIRKTDAAIRESQRSLSYFEDTLRELQARKTQGQRASGPRSPRPADDPDRFAAGSPSGLPSNPRPSDRERALPAPPPSFPADFEASRQSQDPSSSAGPRVKQYSNLGMLHRSPFLVLPPYHTLNTQDLIKADTPYTTAKIARMLQQLEFKLQVELQYKKAIIQMTKLYQADGDKKSRADAEVKRIESDKKSQLLQVALKKYRNLHILDDPEAEEDPPPAEGDRKDNLRKPLSGKLYITVKEARELDHAPVLKRSSKVFNETTVVVKVEGTARATSHPSRTDRWNEDFEIPVDKANEVEVAIYDKQAGEHSTPIGMFWLRLSDIVEALRRQRVGQDNAQGAWVTAAGAMRESMGGAPEGIIGPGGDVNSPLNFTPTGSVENGLHPEGISAWFGVEPAGALAINVNFVKENVRRRPLDAGGLGRQGAVRMRKGEVHEMNGHKFVARQFYQIVQCALCNEFLLKASGYRCEDCLYTCHRECYPKVVTKCISKSNAETEADEDKINHRIPHRFETITNIRASWCCHCGYMLPLGRKNAKKCTECDITCHASCAHLVPDFCGMSMETANQLLSQIHDIKSHQRQSRPAQAQQGQQKRTPQPQDTHRHVQVEPLQIDFERMGIRNGGSNGSVVEAGRRMSFDHPVQGPATFTAYDKARKDVSRAPQPQPFVIPSRTSYDMSVEVVGGPPQPSKTTVKTDVYPAKPYYPSPVIERVPSAPLSPQTPRTARRRKVGLDDFNFLAVLGKGNFGKVMLAEEKRTSSLYAIKVLKKEFIIDNDEVESTQSEKRVFLTAARERHPFLLGLHSCFQTETRVYFVMEYISGGDLMLHIQRKQFSLRQAKFYAAEVLLALEYFHANGIIYRDLKLDNILLTLDGHVKVADYGLCKENMGYGQTTSTFCGTPEFMAPEILLEQRYGRAVDWWAFGVLTYEMLLGQSPFRGDDEDEIFDAILEDEPLYPITMPRDAVSILQKLLTRDPARRLGSGQNDAEDIKRHPFFKDTNFDDVFHKRIPPPYYPTISNPSDVSNFDSEFTREQPTLTPVHGQLSAADQNQFHGFSWVAAWADV</sequence>
<dbReference type="SMART" id="SM00326">
    <property type="entry name" value="SH3"/>
    <property type="match status" value="1"/>
</dbReference>
<feature type="region of interest" description="Disordered" evidence="22">
    <location>
        <begin position="778"/>
        <end position="834"/>
    </location>
</feature>
<keyword evidence="8" id="KW-0479">Metal-binding</keyword>
<gene>
    <name evidence="32" type="ORF">BS47DRAFT_1390019</name>
</gene>
<feature type="domain" description="C2" evidence="24">
    <location>
        <begin position="1585"/>
        <end position="1706"/>
    </location>
</feature>
<dbReference type="InterPro" id="IPR000961">
    <property type="entry name" value="AGC-kinase_C"/>
</dbReference>
<dbReference type="SUPFAM" id="SSF57889">
    <property type="entry name" value="Cysteine-rich domain"/>
    <property type="match status" value="2"/>
</dbReference>
<dbReference type="Pfam" id="PF00130">
    <property type="entry name" value="C1_1"/>
    <property type="match status" value="2"/>
</dbReference>
<dbReference type="PROSITE" id="PS00479">
    <property type="entry name" value="ZF_DAG_PE_1"/>
    <property type="match status" value="1"/>
</dbReference>
<dbReference type="FunFam" id="3.30.200.20:FF:000103">
    <property type="entry name" value="Protein kinase C"/>
    <property type="match status" value="1"/>
</dbReference>
<dbReference type="SMART" id="SM00109">
    <property type="entry name" value="C1"/>
    <property type="match status" value="2"/>
</dbReference>
<dbReference type="SUPFAM" id="SSF46585">
    <property type="entry name" value="HR1 repeat"/>
    <property type="match status" value="1"/>
</dbReference>
<comment type="similarity">
    <text evidence="2">Belongs to the RASGRP family.</text>
</comment>
<evidence type="ECO:0000313" key="32">
    <source>
        <dbReference type="EMBL" id="KAF9517227.1"/>
    </source>
</evidence>
<dbReference type="CDD" id="cd11620">
    <property type="entry name" value="HR1_PKC-like_2_fungi"/>
    <property type="match status" value="1"/>
</dbReference>
<dbReference type="PANTHER" id="PTHR24351">
    <property type="entry name" value="RIBOSOMAL PROTEIN S6 KINASE"/>
    <property type="match status" value="1"/>
</dbReference>
<evidence type="ECO:0000256" key="9">
    <source>
        <dbReference type="ARBA" id="ARBA00022737"/>
    </source>
</evidence>
<dbReference type="InterPro" id="IPR001202">
    <property type="entry name" value="WW_dom"/>
</dbReference>
<keyword evidence="15 21" id="KW-0067">ATP-binding</keyword>
<comment type="catalytic activity">
    <reaction evidence="17">
        <text>L-seryl-[protein] + ATP = O-phospho-L-seryl-[protein] + ADP + H(+)</text>
        <dbReference type="Rhea" id="RHEA:17989"/>
        <dbReference type="Rhea" id="RHEA-COMP:9863"/>
        <dbReference type="Rhea" id="RHEA-COMP:11604"/>
        <dbReference type="ChEBI" id="CHEBI:15378"/>
        <dbReference type="ChEBI" id="CHEBI:29999"/>
        <dbReference type="ChEBI" id="CHEBI:30616"/>
        <dbReference type="ChEBI" id="CHEBI:83421"/>
        <dbReference type="ChEBI" id="CHEBI:456216"/>
        <dbReference type="EC" id="2.7.11.13"/>
    </reaction>
</comment>
<dbReference type="GO" id="GO:0007264">
    <property type="term" value="P:small GTPase-mediated signal transduction"/>
    <property type="evidence" value="ECO:0007669"/>
    <property type="project" value="InterPro"/>
</dbReference>
<dbReference type="InterPro" id="IPR017892">
    <property type="entry name" value="Pkinase_C"/>
</dbReference>
<evidence type="ECO:0000256" key="19">
    <source>
        <dbReference type="PROSITE-ProRule" id="PRU00192"/>
    </source>
</evidence>
<evidence type="ECO:0000256" key="11">
    <source>
        <dbReference type="ARBA" id="ARBA00022771"/>
    </source>
</evidence>
<dbReference type="InterPro" id="IPR011009">
    <property type="entry name" value="Kinase-like_dom_sf"/>
</dbReference>
<keyword evidence="9" id="KW-0677">Repeat</keyword>
<evidence type="ECO:0000259" key="23">
    <source>
        <dbReference type="PROSITE" id="PS50002"/>
    </source>
</evidence>
<dbReference type="CDD" id="cd20823">
    <property type="entry name" value="C1_ScPKC1-like_rpt2"/>
    <property type="match status" value="1"/>
</dbReference>
<dbReference type="InterPro" id="IPR017441">
    <property type="entry name" value="Protein_kinase_ATP_BS"/>
</dbReference>
<dbReference type="InterPro" id="IPR000008">
    <property type="entry name" value="C2_dom"/>
</dbReference>
<feature type="binding site" evidence="21">
    <location>
        <position position="2134"/>
    </location>
    <ligand>
        <name>ATP</name>
        <dbReference type="ChEBI" id="CHEBI:30616"/>
    </ligand>
</feature>
<protein>
    <recommendedName>
        <fullName evidence="3">protein kinase C</fullName>
        <ecNumber evidence="3">2.7.11.13</ecNumber>
    </recommendedName>
</protein>
<dbReference type="InterPro" id="IPR037312">
    <property type="entry name" value="PKC-like_HR1"/>
</dbReference>
<dbReference type="Gene3D" id="1.10.510.10">
    <property type="entry name" value="Transferase(Phosphotransferase) domain 1"/>
    <property type="match status" value="1"/>
</dbReference>
<dbReference type="Gene3D" id="3.30.200.20">
    <property type="entry name" value="Phosphorylase Kinase, domain 1"/>
    <property type="match status" value="1"/>
</dbReference>
<evidence type="ECO:0000256" key="3">
    <source>
        <dbReference type="ARBA" id="ARBA00012429"/>
    </source>
</evidence>
<evidence type="ECO:0000259" key="29">
    <source>
        <dbReference type="PROSITE" id="PS50212"/>
    </source>
</evidence>
<feature type="region of interest" description="Disordered" evidence="22">
    <location>
        <begin position="276"/>
        <end position="302"/>
    </location>
</feature>
<evidence type="ECO:0000256" key="14">
    <source>
        <dbReference type="ARBA" id="ARBA00022837"/>
    </source>
</evidence>
<dbReference type="PROSITE" id="PS51860">
    <property type="entry name" value="REM_1"/>
    <property type="match status" value="1"/>
</dbReference>
<feature type="domain" description="REM-1" evidence="31">
    <location>
        <begin position="1503"/>
        <end position="1580"/>
    </location>
</feature>
<keyword evidence="12" id="KW-0418">Kinase</keyword>
<keyword evidence="18" id="KW-0344">Guanine-nucleotide releasing factor</keyword>
<dbReference type="Pfam" id="PF25006">
    <property type="entry name" value="DUF7783"/>
    <property type="match status" value="1"/>
</dbReference>
<dbReference type="CDD" id="cd05570">
    <property type="entry name" value="STKc_PKC"/>
    <property type="match status" value="1"/>
</dbReference>
<dbReference type="FunFam" id="1.10.510.10:FF:000101">
    <property type="entry name" value="Protein kinase C"/>
    <property type="match status" value="1"/>
</dbReference>
<feature type="domain" description="Ras-GEF" evidence="25">
    <location>
        <begin position="1041"/>
        <end position="1273"/>
    </location>
</feature>
<feature type="domain" description="Protein kinase" evidence="26">
    <location>
        <begin position="2105"/>
        <end position="2364"/>
    </location>
</feature>
<feature type="domain" description="WW" evidence="27">
    <location>
        <begin position="186"/>
        <end position="220"/>
    </location>
</feature>
<dbReference type="PROSITE" id="PS00107">
    <property type="entry name" value="PROTEIN_KINASE_ATP"/>
    <property type="match status" value="1"/>
</dbReference>
<dbReference type="InterPro" id="IPR000651">
    <property type="entry name" value="Ras-like_Gua-exchang_fac_N"/>
</dbReference>
<comment type="caution">
    <text evidence="32">The sequence shown here is derived from an EMBL/GenBank/DDBJ whole genome shotgun (WGS) entry which is preliminary data.</text>
</comment>
<feature type="compositionally biased region" description="Low complexity" evidence="22">
    <location>
        <begin position="1953"/>
        <end position="1970"/>
    </location>
</feature>
<dbReference type="InterPro" id="IPR023578">
    <property type="entry name" value="Ras_GEF_dom_sf"/>
</dbReference>
<feature type="region of interest" description="Disordered" evidence="22">
    <location>
        <begin position="1580"/>
        <end position="1601"/>
    </location>
</feature>
<dbReference type="EC" id="2.7.11.13" evidence="3"/>
<dbReference type="SUPFAM" id="SSF50044">
    <property type="entry name" value="SH3-domain"/>
    <property type="match status" value="1"/>
</dbReference>
<dbReference type="FunFam" id="3.30.60.20:FF:000034">
    <property type="entry name" value="Protein kinase C"/>
    <property type="match status" value="1"/>
</dbReference>
<feature type="domain" description="Phorbol-ester/DAG-type" evidence="28">
    <location>
        <begin position="1811"/>
        <end position="1859"/>
    </location>
</feature>
<evidence type="ECO:0000256" key="2">
    <source>
        <dbReference type="ARBA" id="ARBA00009566"/>
    </source>
</evidence>
<keyword evidence="20" id="KW-0175">Coiled coil</keyword>
<dbReference type="Pfam" id="PF00018">
    <property type="entry name" value="SH3_1"/>
    <property type="match status" value="1"/>
</dbReference>
<evidence type="ECO:0000259" key="27">
    <source>
        <dbReference type="PROSITE" id="PS50020"/>
    </source>
</evidence>
<dbReference type="SUPFAM" id="SSF48366">
    <property type="entry name" value="Ras GEF"/>
    <property type="match status" value="1"/>
</dbReference>
<dbReference type="SUPFAM" id="SSF49562">
    <property type="entry name" value="C2 domain (Calcium/lipid-binding domain, CaLB)"/>
    <property type="match status" value="1"/>
</dbReference>
<dbReference type="InterPro" id="IPR002219">
    <property type="entry name" value="PKC_DAG/PE"/>
</dbReference>
<evidence type="ECO:0000256" key="1">
    <source>
        <dbReference type="ARBA" id="ARBA00005490"/>
    </source>
</evidence>
<dbReference type="EMBL" id="MU128933">
    <property type="protein sequence ID" value="KAF9517227.1"/>
    <property type="molecule type" value="Genomic_DNA"/>
</dbReference>
<dbReference type="InterPro" id="IPR008271">
    <property type="entry name" value="Ser/Thr_kinase_AS"/>
</dbReference>
<evidence type="ECO:0000256" key="6">
    <source>
        <dbReference type="ARBA" id="ARBA00022553"/>
    </source>
</evidence>
<dbReference type="SMART" id="SM00742">
    <property type="entry name" value="Hr1"/>
    <property type="match status" value="2"/>
</dbReference>
<keyword evidence="7" id="KW-0808">Transferase</keyword>
<dbReference type="PROSITE" id="PS50004">
    <property type="entry name" value="C2"/>
    <property type="match status" value="1"/>
</dbReference>
<dbReference type="PROSITE" id="PS00108">
    <property type="entry name" value="PROTEIN_KINASE_ST"/>
    <property type="match status" value="1"/>
</dbReference>
<dbReference type="InterPro" id="IPR001452">
    <property type="entry name" value="SH3_domain"/>
</dbReference>
<evidence type="ECO:0000313" key="33">
    <source>
        <dbReference type="Proteomes" id="UP000886523"/>
    </source>
</evidence>
<dbReference type="Pfam" id="PF00168">
    <property type="entry name" value="C2"/>
    <property type="match status" value="1"/>
</dbReference>
<evidence type="ECO:0000256" key="12">
    <source>
        <dbReference type="ARBA" id="ARBA00022777"/>
    </source>
</evidence>
<accession>A0A9P6B4L9</accession>
<dbReference type="PROSITE" id="PS50020">
    <property type="entry name" value="WW_DOMAIN_2"/>
    <property type="match status" value="1"/>
</dbReference>
<evidence type="ECO:0000256" key="20">
    <source>
        <dbReference type="PROSITE-ProRule" id="PRU01207"/>
    </source>
</evidence>
<evidence type="ECO:0000256" key="4">
    <source>
        <dbReference type="ARBA" id="ARBA00022443"/>
    </source>
</evidence>
<dbReference type="CDD" id="cd00155">
    <property type="entry name" value="RasGEF"/>
    <property type="match status" value="1"/>
</dbReference>
<dbReference type="InterPro" id="IPR036028">
    <property type="entry name" value="SH3-like_dom_sf"/>
</dbReference>
<dbReference type="PROSITE" id="PS50212">
    <property type="entry name" value="RASGEF_NTER"/>
    <property type="match status" value="1"/>
</dbReference>
<feature type="region of interest" description="Disordered" evidence="22">
    <location>
        <begin position="224"/>
        <end position="251"/>
    </location>
</feature>
<feature type="compositionally biased region" description="Polar residues" evidence="22">
    <location>
        <begin position="787"/>
        <end position="801"/>
    </location>
</feature>
<dbReference type="InterPro" id="IPR056685">
    <property type="entry name" value="DUF7783"/>
</dbReference>